<dbReference type="EMBL" id="PKPP01010050">
    <property type="protein sequence ID" value="PWA46910.1"/>
    <property type="molecule type" value="Genomic_DNA"/>
</dbReference>
<accession>A0A2U1LD29</accession>
<proteinExistence type="predicted"/>
<keyword evidence="1" id="KW-0812">Transmembrane</keyword>
<protein>
    <submittedName>
        <fullName evidence="2">Uncharacterized protein</fullName>
    </submittedName>
</protein>
<keyword evidence="3" id="KW-1185">Reference proteome</keyword>
<evidence type="ECO:0000313" key="2">
    <source>
        <dbReference type="EMBL" id="PWA46910.1"/>
    </source>
</evidence>
<evidence type="ECO:0000313" key="3">
    <source>
        <dbReference type="Proteomes" id="UP000245207"/>
    </source>
</evidence>
<comment type="caution">
    <text evidence="2">The sequence shown here is derived from an EMBL/GenBank/DDBJ whole genome shotgun (WGS) entry which is preliminary data.</text>
</comment>
<name>A0A2U1LD29_ARTAN</name>
<dbReference type="Proteomes" id="UP000245207">
    <property type="component" value="Unassembled WGS sequence"/>
</dbReference>
<keyword evidence="1" id="KW-1133">Transmembrane helix</keyword>
<organism evidence="2 3">
    <name type="scientific">Artemisia annua</name>
    <name type="common">Sweet wormwood</name>
    <dbReference type="NCBI Taxonomy" id="35608"/>
    <lineage>
        <taxon>Eukaryota</taxon>
        <taxon>Viridiplantae</taxon>
        <taxon>Streptophyta</taxon>
        <taxon>Embryophyta</taxon>
        <taxon>Tracheophyta</taxon>
        <taxon>Spermatophyta</taxon>
        <taxon>Magnoliopsida</taxon>
        <taxon>eudicotyledons</taxon>
        <taxon>Gunneridae</taxon>
        <taxon>Pentapetalae</taxon>
        <taxon>asterids</taxon>
        <taxon>campanulids</taxon>
        <taxon>Asterales</taxon>
        <taxon>Asteraceae</taxon>
        <taxon>Asteroideae</taxon>
        <taxon>Anthemideae</taxon>
        <taxon>Artemisiinae</taxon>
        <taxon>Artemisia</taxon>
    </lineage>
</organism>
<sequence>MDCRWKSDKWSVPTDIWFLLIHLSVSADGFDSSWWFLLMVLADFFMVPASLLLRLFPGKLRSRWYGPYTVTEVFPYGTIEVIDDQEQRFKVNGHRAKIYYGDDVQRLSVDLYFTPT</sequence>
<gene>
    <name evidence="2" type="ORF">CTI12_AA503440</name>
</gene>
<evidence type="ECO:0000256" key="1">
    <source>
        <dbReference type="SAM" id="Phobius"/>
    </source>
</evidence>
<dbReference type="AlphaFoldDB" id="A0A2U1LD29"/>
<reference evidence="2 3" key="1">
    <citation type="journal article" date="2018" name="Mol. Plant">
        <title>The genome of Artemisia annua provides insight into the evolution of Asteraceae family and artemisinin biosynthesis.</title>
        <authorList>
            <person name="Shen Q."/>
            <person name="Zhang L."/>
            <person name="Liao Z."/>
            <person name="Wang S."/>
            <person name="Yan T."/>
            <person name="Shi P."/>
            <person name="Liu M."/>
            <person name="Fu X."/>
            <person name="Pan Q."/>
            <person name="Wang Y."/>
            <person name="Lv Z."/>
            <person name="Lu X."/>
            <person name="Zhang F."/>
            <person name="Jiang W."/>
            <person name="Ma Y."/>
            <person name="Chen M."/>
            <person name="Hao X."/>
            <person name="Li L."/>
            <person name="Tang Y."/>
            <person name="Lv G."/>
            <person name="Zhou Y."/>
            <person name="Sun X."/>
            <person name="Brodelius P.E."/>
            <person name="Rose J.K.C."/>
            <person name="Tang K."/>
        </authorList>
    </citation>
    <scope>NUCLEOTIDE SEQUENCE [LARGE SCALE GENOMIC DNA]</scope>
    <source>
        <strain evidence="3">cv. Huhao1</strain>
        <tissue evidence="2">Leaf</tissue>
    </source>
</reference>
<keyword evidence="1" id="KW-0472">Membrane</keyword>
<feature type="transmembrane region" description="Helical" evidence="1">
    <location>
        <begin position="34"/>
        <end position="56"/>
    </location>
</feature>
<dbReference type="OrthoDB" id="1741700at2759"/>